<dbReference type="InterPro" id="IPR041382">
    <property type="entry name" value="SH3_16"/>
</dbReference>
<dbReference type="Proteomes" id="UP000238042">
    <property type="component" value="Unassembled WGS sequence"/>
</dbReference>
<accession>A0A2S8ADW0</accession>
<dbReference type="PROSITE" id="PS51935">
    <property type="entry name" value="NLPC_P60"/>
    <property type="match status" value="1"/>
</dbReference>
<comment type="similarity">
    <text evidence="1">Belongs to the peptidase C40 family.</text>
</comment>
<dbReference type="PROSITE" id="PS51781">
    <property type="entry name" value="SH3B"/>
    <property type="match status" value="1"/>
</dbReference>
<dbReference type="InterPro" id="IPR000064">
    <property type="entry name" value="NLP_P60_dom"/>
</dbReference>
<comment type="caution">
    <text evidence="7">The sequence shown here is derived from an EMBL/GenBank/DDBJ whole genome shotgun (WGS) entry which is preliminary data.</text>
</comment>
<dbReference type="Gene3D" id="3.90.1720.10">
    <property type="entry name" value="endopeptidase domain like (from Nostoc punctiforme)"/>
    <property type="match status" value="1"/>
</dbReference>
<dbReference type="OrthoDB" id="9813368at2"/>
<protein>
    <submittedName>
        <fullName evidence="7">Hydrolase Nlp/P60</fullName>
    </submittedName>
</protein>
<dbReference type="PANTHER" id="PTHR47053:SF1">
    <property type="entry name" value="MUREIN DD-ENDOPEPTIDASE MEPH-RELATED"/>
    <property type="match status" value="1"/>
</dbReference>
<dbReference type="RefSeq" id="WP_105246691.1">
    <property type="nucleotide sequence ID" value="NZ_PSZM01000036.1"/>
</dbReference>
<name>A0A2S8ADW0_9FLAO</name>
<reference evidence="7 8" key="1">
    <citation type="submission" date="2018-02" db="EMBL/GenBank/DDBJ databases">
        <title>Genome sequences of Apibacter spp., gut symbionts of Asian honey bees.</title>
        <authorList>
            <person name="Kwong W.K."/>
            <person name="Steele M.I."/>
            <person name="Moran N.A."/>
        </authorList>
    </citation>
    <scope>NUCLEOTIDE SEQUENCE [LARGE SCALE GENOMIC DNA]</scope>
    <source>
        <strain evidence="8">wkB301</strain>
    </source>
</reference>
<evidence type="ECO:0000259" key="6">
    <source>
        <dbReference type="PROSITE" id="PS51935"/>
    </source>
</evidence>
<dbReference type="Gene3D" id="2.30.30.40">
    <property type="entry name" value="SH3 Domains"/>
    <property type="match status" value="1"/>
</dbReference>
<dbReference type="InterPro" id="IPR051202">
    <property type="entry name" value="Peptidase_C40"/>
</dbReference>
<dbReference type="InterPro" id="IPR003646">
    <property type="entry name" value="SH3-like_bac-type"/>
</dbReference>
<sequence length="256" mass="29479">MSKSICQVSVSPVRKEPSDTSEMITQILFGEFVEVLEVLKNWVKIKIIFDGYEGWVDIKQILMLSDLEYSALSQETSFISEPFGLLVYDHKPFPVTIGAEIHTLQEPDTFQLIQSKKFFIEDSLIKGKQTKEKILDFAFKYINTPYLWGGKSTYGIDCSGFTQMVYKICGYKLPRDAYQQAEIGEVLSFIEESEPGDLAFFENSEGKIIHVGFVLPEQKILHAHGKVRIDNLDYTGIFNSEINRYTHQLRFIRKIF</sequence>
<evidence type="ECO:0000256" key="2">
    <source>
        <dbReference type="ARBA" id="ARBA00022670"/>
    </source>
</evidence>
<evidence type="ECO:0000259" key="5">
    <source>
        <dbReference type="PROSITE" id="PS51781"/>
    </source>
</evidence>
<dbReference type="Pfam" id="PF18348">
    <property type="entry name" value="SH3_16"/>
    <property type="match status" value="1"/>
</dbReference>
<dbReference type="InterPro" id="IPR038765">
    <property type="entry name" value="Papain-like_cys_pep_sf"/>
</dbReference>
<dbReference type="AlphaFoldDB" id="A0A2S8ADW0"/>
<feature type="domain" description="NlpC/P60" evidence="6">
    <location>
        <begin position="128"/>
        <end position="256"/>
    </location>
</feature>
<organism evidence="7 8">
    <name type="scientific">Apibacter adventoris</name>
    <dbReference type="NCBI Taxonomy" id="1679466"/>
    <lineage>
        <taxon>Bacteria</taxon>
        <taxon>Pseudomonadati</taxon>
        <taxon>Bacteroidota</taxon>
        <taxon>Flavobacteriia</taxon>
        <taxon>Flavobacteriales</taxon>
        <taxon>Weeksellaceae</taxon>
        <taxon>Apibacter</taxon>
    </lineage>
</organism>
<evidence type="ECO:0000313" key="8">
    <source>
        <dbReference type="Proteomes" id="UP000238042"/>
    </source>
</evidence>
<evidence type="ECO:0000256" key="4">
    <source>
        <dbReference type="ARBA" id="ARBA00022807"/>
    </source>
</evidence>
<dbReference type="Pfam" id="PF00877">
    <property type="entry name" value="NLPC_P60"/>
    <property type="match status" value="1"/>
</dbReference>
<keyword evidence="3 7" id="KW-0378">Hydrolase</keyword>
<keyword evidence="2" id="KW-0645">Protease</keyword>
<feature type="domain" description="SH3b" evidence="5">
    <location>
        <begin position="1"/>
        <end position="65"/>
    </location>
</feature>
<dbReference type="GO" id="GO:0006508">
    <property type="term" value="P:proteolysis"/>
    <property type="evidence" value="ECO:0007669"/>
    <property type="project" value="UniProtKB-KW"/>
</dbReference>
<evidence type="ECO:0000313" key="7">
    <source>
        <dbReference type="EMBL" id="PQL93136.1"/>
    </source>
</evidence>
<evidence type="ECO:0000256" key="3">
    <source>
        <dbReference type="ARBA" id="ARBA00022801"/>
    </source>
</evidence>
<dbReference type="PANTHER" id="PTHR47053">
    <property type="entry name" value="MUREIN DD-ENDOPEPTIDASE MEPH-RELATED"/>
    <property type="match status" value="1"/>
</dbReference>
<dbReference type="SUPFAM" id="SSF54001">
    <property type="entry name" value="Cysteine proteinases"/>
    <property type="match status" value="1"/>
</dbReference>
<keyword evidence="4" id="KW-0788">Thiol protease</keyword>
<dbReference type="EMBL" id="PSZM01000036">
    <property type="protein sequence ID" value="PQL93136.1"/>
    <property type="molecule type" value="Genomic_DNA"/>
</dbReference>
<evidence type="ECO:0000256" key="1">
    <source>
        <dbReference type="ARBA" id="ARBA00007074"/>
    </source>
</evidence>
<keyword evidence="8" id="KW-1185">Reference proteome</keyword>
<gene>
    <name evidence="7" type="ORF">C4S77_05610</name>
</gene>
<proteinExistence type="inferred from homology"/>
<dbReference type="GO" id="GO:0008234">
    <property type="term" value="F:cysteine-type peptidase activity"/>
    <property type="evidence" value="ECO:0007669"/>
    <property type="project" value="UniProtKB-KW"/>
</dbReference>